<dbReference type="InParanoid" id="A0A165C1Z3"/>
<name>A0A165C1Z3_9APHY</name>
<dbReference type="AlphaFoldDB" id="A0A165C1Z3"/>
<proteinExistence type="predicted"/>
<reference evidence="2 3" key="1">
    <citation type="journal article" date="2016" name="Mol. Biol. Evol.">
        <title>Comparative Genomics of Early-Diverging Mushroom-Forming Fungi Provides Insights into the Origins of Lignocellulose Decay Capabilities.</title>
        <authorList>
            <person name="Nagy L.G."/>
            <person name="Riley R."/>
            <person name="Tritt A."/>
            <person name="Adam C."/>
            <person name="Daum C."/>
            <person name="Floudas D."/>
            <person name="Sun H."/>
            <person name="Yadav J.S."/>
            <person name="Pangilinan J."/>
            <person name="Larsson K.H."/>
            <person name="Matsuura K."/>
            <person name="Barry K."/>
            <person name="Labutti K."/>
            <person name="Kuo R."/>
            <person name="Ohm R.A."/>
            <person name="Bhattacharya S.S."/>
            <person name="Shirouzu T."/>
            <person name="Yoshinaga Y."/>
            <person name="Martin F.M."/>
            <person name="Grigoriev I.V."/>
            <person name="Hibbett D.S."/>
        </authorList>
    </citation>
    <scope>NUCLEOTIDE SEQUENCE [LARGE SCALE GENOMIC DNA]</scope>
    <source>
        <strain evidence="2 3">93-53</strain>
    </source>
</reference>
<feature type="region of interest" description="Disordered" evidence="1">
    <location>
        <begin position="129"/>
        <end position="159"/>
    </location>
</feature>
<accession>A0A165C1Z3</accession>
<keyword evidence="3" id="KW-1185">Reference proteome</keyword>
<dbReference type="Proteomes" id="UP000076871">
    <property type="component" value="Unassembled WGS sequence"/>
</dbReference>
<feature type="region of interest" description="Disordered" evidence="1">
    <location>
        <begin position="1"/>
        <end position="36"/>
    </location>
</feature>
<evidence type="ECO:0000256" key="1">
    <source>
        <dbReference type="SAM" id="MobiDB-lite"/>
    </source>
</evidence>
<dbReference type="GeneID" id="63819495"/>
<dbReference type="RefSeq" id="XP_040759797.1">
    <property type="nucleotide sequence ID" value="XM_040902464.1"/>
</dbReference>
<organism evidence="2 3">
    <name type="scientific">Laetiporus sulphureus 93-53</name>
    <dbReference type="NCBI Taxonomy" id="1314785"/>
    <lineage>
        <taxon>Eukaryota</taxon>
        <taxon>Fungi</taxon>
        <taxon>Dikarya</taxon>
        <taxon>Basidiomycota</taxon>
        <taxon>Agaricomycotina</taxon>
        <taxon>Agaricomycetes</taxon>
        <taxon>Polyporales</taxon>
        <taxon>Laetiporus</taxon>
    </lineage>
</organism>
<evidence type="ECO:0000313" key="3">
    <source>
        <dbReference type="Proteomes" id="UP000076871"/>
    </source>
</evidence>
<dbReference type="EMBL" id="KV427656">
    <property type="protein sequence ID" value="KZT02057.1"/>
    <property type="molecule type" value="Genomic_DNA"/>
</dbReference>
<protein>
    <submittedName>
        <fullName evidence="2">Uncharacterized protein</fullName>
    </submittedName>
</protein>
<gene>
    <name evidence="2" type="ORF">LAESUDRAFT_439868</name>
</gene>
<evidence type="ECO:0000313" key="2">
    <source>
        <dbReference type="EMBL" id="KZT02057.1"/>
    </source>
</evidence>
<sequence length="159" mass="17420">MVAGPSTDATWGSGAERSQVGGKYKRNSKTDPSFGRVHSSCRILSTKIVICPWTYLTSRTIKDNTITKARKVWTARKRKNAMIPSRWSGIAIMDIIEHQRRCATHATEYTLVLSGVDLYSLDSHVESRLGSPTMSDTDKNSMEGAGPCIAGTNQVQSAL</sequence>